<evidence type="ECO:0000313" key="3">
    <source>
        <dbReference type="Proteomes" id="UP000261905"/>
    </source>
</evidence>
<comment type="caution">
    <text evidence="2">The sequence shown here is derived from an EMBL/GenBank/DDBJ whole genome shotgun (WGS) entry which is preliminary data.</text>
</comment>
<feature type="transmembrane region" description="Helical" evidence="1">
    <location>
        <begin position="67"/>
        <end position="85"/>
    </location>
</feature>
<feature type="transmembrane region" description="Helical" evidence="1">
    <location>
        <begin position="43"/>
        <end position="60"/>
    </location>
</feature>
<name>A0A371PE61_9BACL</name>
<dbReference type="Proteomes" id="UP000261905">
    <property type="component" value="Unassembled WGS sequence"/>
</dbReference>
<keyword evidence="1" id="KW-1133">Transmembrane helix</keyword>
<keyword evidence="1" id="KW-0472">Membrane</keyword>
<gene>
    <name evidence="2" type="ORF">DX130_16950</name>
</gene>
<protein>
    <submittedName>
        <fullName evidence="2">Uncharacterized protein</fullName>
    </submittedName>
</protein>
<organism evidence="2 3">
    <name type="scientific">Paenibacillus paeoniae</name>
    <dbReference type="NCBI Taxonomy" id="2292705"/>
    <lineage>
        <taxon>Bacteria</taxon>
        <taxon>Bacillati</taxon>
        <taxon>Bacillota</taxon>
        <taxon>Bacilli</taxon>
        <taxon>Bacillales</taxon>
        <taxon>Paenibacillaceae</taxon>
        <taxon>Paenibacillus</taxon>
    </lineage>
</organism>
<evidence type="ECO:0000256" key="1">
    <source>
        <dbReference type="SAM" id="Phobius"/>
    </source>
</evidence>
<proteinExistence type="predicted"/>
<reference evidence="2 3" key="1">
    <citation type="submission" date="2018-08" db="EMBL/GenBank/DDBJ databases">
        <title>Paenibacillus sp. M4BSY-1, whole genome shotgun sequence.</title>
        <authorList>
            <person name="Tuo L."/>
        </authorList>
    </citation>
    <scope>NUCLEOTIDE SEQUENCE [LARGE SCALE GENOMIC DNA]</scope>
    <source>
        <strain evidence="2 3">M4BSY-1</strain>
    </source>
</reference>
<sequence length="92" mass="10400">MKTKLSSREIMLGCISLIIGLLFLTSRFIRIGDSTTLTLINKGSGTLIWLIFILISLYLLRQPAKKMYGSILLILSLIFSVAYLFDFIRLAI</sequence>
<keyword evidence="3" id="KW-1185">Reference proteome</keyword>
<dbReference type="AlphaFoldDB" id="A0A371PE61"/>
<feature type="transmembrane region" description="Helical" evidence="1">
    <location>
        <begin position="12"/>
        <end position="31"/>
    </location>
</feature>
<keyword evidence="1" id="KW-0812">Transmembrane</keyword>
<evidence type="ECO:0000313" key="2">
    <source>
        <dbReference type="EMBL" id="REK74231.1"/>
    </source>
</evidence>
<dbReference type="EMBL" id="QUBQ01000003">
    <property type="protein sequence ID" value="REK74231.1"/>
    <property type="molecule type" value="Genomic_DNA"/>
</dbReference>
<accession>A0A371PE61</accession>